<proteinExistence type="predicted"/>
<dbReference type="RefSeq" id="WP_109872056.1">
    <property type="nucleotide sequence ID" value="NZ_QGNA01000004.1"/>
</dbReference>
<dbReference type="AlphaFoldDB" id="A0A317F965"/>
<dbReference type="SFLD" id="SFLDS00001">
    <property type="entry name" value="Enolase"/>
    <property type="match status" value="2"/>
</dbReference>
<dbReference type="InterPro" id="IPR034593">
    <property type="entry name" value="DgoD-like"/>
</dbReference>
<dbReference type="Pfam" id="PF02746">
    <property type="entry name" value="MR_MLE_N"/>
    <property type="match status" value="1"/>
</dbReference>
<dbReference type="Gene3D" id="3.20.20.120">
    <property type="entry name" value="Enolase-like C-terminal domain"/>
    <property type="match status" value="1"/>
</dbReference>
<dbReference type="PANTHER" id="PTHR48080:SF4">
    <property type="entry name" value="GLUCARATE DEHYDRATASE"/>
    <property type="match status" value="1"/>
</dbReference>
<dbReference type="GO" id="GO:0009063">
    <property type="term" value="P:amino acid catabolic process"/>
    <property type="evidence" value="ECO:0007669"/>
    <property type="project" value="InterPro"/>
</dbReference>
<feature type="domain" description="Mandelate racemase/muconate lactonizing enzyme C-terminal" evidence="4">
    <location>
        <begin position="145"/>
        <end position="241"/>
    </location>
</feature>
<dbReference type="CDD" id="cd03316">
    <property type="entry name" value="MR_like"/>
    <property type="match status" value="1"/>
</dbReference>
<evidence type="ECO:0000256" key="1">
    <source>
        <dbReference type="ARBA" id="ARBA00001426"/>
    </source>
</evidence>
<dbReference type="SFLD" id="SFLDG00179">
    <property type="entry name" value="mandelate_racemase"/>
    <property type="match status" value="1"/>
</dbReference>
<dbReference type="Gene3D" id="3.30.390.10">
    <property type="entry name" value="Enolase-like, N-terminal domain"/>
    <property type="match status" value="1"/>
</dbReference>
<dbReference type="GO" id="GO:0000287">
    <property type="term" value="F:magnesium ion binding"/>
    <property type="evidence" value="ECO:0007669"/>
    <property type="project" value="UniProtKB-ARBA"/>
</dbReference>
<dbReference type="GO" id="GO:0008872">
    <property type="term" value="F:glucarate dehydratase activity"/>
    <property type="evidence" value="ECO:0007669"/>
    <property type="project" value="UniProtKB-EC"/>
</dbReference>
<sequence length="389" mass="42233">MSSDPLRIVAAKHWMLRMPFHSDMEWASGRRSGATRLVVRIETANGTVGWGETICLLDAIPAVLERIVLPIALTKTVDQAESLHRHVLGAGYYHHKRAAVMAICAVEMAMWDAFGHACGQPLHRLWGGLWRDRAEMAAYILESEPNAAAEAARAYLARGHRSFKVKVGMSEATDVALVRAVRAVIGPDLMLRADVNGAWTPGTAKRMLEKLRPFDLQYIEQPLELDDLAGHALLRQSQPVPIALDESAYTLSDVANIVRAEAADVILLDPHEAGGLWPVIKQAAICEGVGIPVTLHSGAELGLSQAAYLHLAAAIPNMTIALDTEHAHLAGDIVRETFDLQDGCFAVPTGPGLGVTVDEAAVERHAVSRIEGAYLDDRRPGWFPVKPAY</sequence>
<dbReference type="SMART" id="SM00922">
    <property type="entry name" value="MR_MLE"/>
    <property type="match status" value="1"/>
</dbReference>
<evidence type="ECO:0000313" key="6">
    <source>
        <dbReference type="Proteomes" id="UP000245765"/>
    </source>
</evidence>
<protein>
    <recommendedName>
        <fullName evidence="3">glucarate dehydratase</fullName>
        <ecNumber evidence="3">4.2.1.40</ecNumber>
    </recommendedName>
</protein>
<dbReference type="PROSITE" id="PS00909">
    <property type="entry name" value="MR_MLE_2"/>
    <property type="match status" value="1"/>
</dbReference>
<reference evidence="6" key="1">
    <citation type="submission" date="2018-05" db="EMBL/GenBank/DDBJ databases">
        <authorList>
            <person name="Du Z."/>
            <person name="Wang X."/>
        </authorList>
    </citation>
    <scope>NUCLEOTIDE SEQUENCE [LARGE SCALE GENOMIC DNA]</scope>
    <source>
        <strain evidence="6">CQN31</strain>
    </source>
</reference>
<dbReference type="SUPFAM" id="SSF54826">
    <property type="entry name" value="Enolase N-terminal domain-like"/>
    <property type="match status" value="1"/>
</dbReference>
<organism evidence="5 6">
    <name type="scientific">Falsiroseomonas bella</name>
    <dbReference type="NCBI Taxonomy" id="2184016"/>
    <lineage>
        <taxon>Bacteria</taxon>
        <taxon>Pseudomonadati</taxon>
        <taxon>Pseudomonadota</taxon>
        <taxon>Alphaproteobacteria</taxon>
        <taxon>Acetobacterales</taxon>
        <taxon>Roseomonadaceae</taxon>
        <taxon>Falsiroseomonas</taxon>
    </lineage>
</organism>
<name>A0A317F965_9PROT</name>
<accession>A0A317F965</accession>
<dbReference type="OrthoDB" id="7511553at2"/>
<comment type="pathway">
    <text evidence="2">Carbohydrate acid metabolism; D-glucarate degradation; 2,5-dioxopentanoate from D-glucarate: step 1/2.</text>
</comment>
<evidence type="ECO:0000256" key="2">
    <source>
        <dbReference type="ARBA" id="ARBA00005183"/>
    </source>
</evidence>
<dbReference type="InterPro" id="IPR018110">
    <property type="entry name" value="Mandel_Rmase/mucon_lact_enz_CS"/>
</dbReference>
<dbReference type="EC" id="4.2.1.40" evidence="3"/>
<keyword evidence="6" id="KW-1185">Reference proteome</keyword>
<dbReference type="EMBL" id="QGNA01000004">
    <property type="protein sequence ID" value="PWS35690.1"/>
    <property type="molecule type" value="Genomic_DNA"/>
</dbReference>
<dbReference type="InterPro" id="IPR029065">
    <property type="entry name" value="Enolase_C-like"/>
</dbReference>
<dbReference type="Proteomes" id="UP000245765">
    <property type="component" value="Unassembled WGS sequence"/>
</dbReference>
<dbReference type="SUPFAM" id="SSF51604">
    <property type="entry name" value="Enolase C-terminal domain-like"/>
    <property type="match status" value="1"/>
</dbReference>
<dbReference type="SFLD" id="SFLDG00180">
    <property type="entry name" value="muconate_cycloisomerase"/>
    <property type="match status" value="1"/>
</dbReference>
<dbReference type="Pfam" id="PF13378">
    <property type="entry name" value="MR_MLE_C"/>
    <property type="match status" value="1"/>
</dbReference>
<dbReference type="InterPro" id="IPR029017">
    <property type="entry name" value="Enolase-like_N"/>
</dbReference>
<dbReference type="InterPro" id="IPR013342">
    <property type="entry name" value="Mandelate_racemase_C"/>
</dbReference>
<comment type="catalytic activity">
    <reaction evidence="1">
        <text>D-glucarate = 5-dehydro-4-deoxy-D-glucarate + H2O</text>
        <dbReference type="Rhea" id="RHEA:14573"/>
        <dbReference type="ChEBI" id="CHEBI:15377"/>
        <dbReference type="ChEBI" id="CHEBI:30612"/>
        <dbReference type="ChEBI" id="CHEBI:42819"/>
        <dbReference type="EC" id="4.2.1.40"/>
    </reaction>
</comment>
<evidence type="ECO:0000313" key="5">
    <source>
        <dbReference type="EMBL" id="PWS35690.1"/>
    </source>
</evidence>
<dbReference type="InterPro" id="IPR036849">
    <property type="entry name" value="Enolase-like_C_sf"/>
</dbReference>
<gene>
    <name evidence="5" type="ORF">DFH01_19065</name>
</gene>
<dbReference type="PANTHER" id="PTHR48080">
    <property type="entry name" value="D-GALACTONATE DEHYDRATASE-RELATED"/>
    <property type="match status" value="1"/>
</dbReference>
<comment type="caution">
    <text evidence="5">The sequence shown here is derived from an EMBL/GenBank/DDBJ whole genome shotgun (WGS) entry which is preliminary data.</text>
</comment>
<evidence type="ECO:0000256" key="3">
    <source>
        <dbReference type="ARBA" id="ARBA00011973"/>
    </source>
</evidence>
<evidence type="ECO:0000259" key="4">
    <source>
        <dbReference type="SMART" id="SM00922"/>
    </source>
</evidence>
<dbReference type="InterPro" id="IPR013341">
    <property type="entry name" value="Mandelate_racemase_N_dom"/>
</dbReference>